<dbReference type="AlphaFoldDB" id="A0A017TGM7"/>
<keyword evidence="3" id="KW-1185">Reference proteome</keyword>
<accession>A0A017TGM7</accession>
<dbReference type="Proteomes" id="UP000019678">
    <property type="component" value="Unassembled WGS sequence"/>
</dbReference>
<protein>
    <submittedName>
        <fullName evidence="2">Uncharacterized protein</fullName>
    </submittedName>
</protein>
<proteinExistence type="predicted"/>
<evidence type="ECO:0000313" key="3">
    <source>
        <dbReference type="Proteomes" id="UP000019678"/>
    </source>
</evidence>
<dbReference type="EMBL" id="ASRX01000007">
    <property type="protein sequence ID" value="EYF07766.1"/>
    <property type="molecule type" value="Genomic_DNA"/>
</dbReference>
<evidence type="ECO:0000313" key="2">
    <source>
        <dbReference type="EMBL" id="EYF07766.1"/>
    </source>
</evidence>
<keyword evidence="1" id="KW-0472">Membrane</keyword>
<organism evidence="2 3">
    <name type="scientific">Chondromyces apiculatus DSM 436</name>
    <dbReference type="NCBI Taxonomy" id="1192034"/>
    <lineage>
        <taxon>Bacteria</taxon>
        <taxon>Pseudomonadati</taxon>
        <taxon>Myxococcota</taxon>
        <taxon>Polyangia</taxon>
        <taxon>Polyangiales</taxon>
        <taxon>Polyangiaceae</taxon>
        <taxon>Chondromyces</taxon>
    </lineage>
</organism>
<feature type="transmembrane region" description="Helical" evidence="1">
    <location>
        <begin position="90"/>
        <end position="111"/>
    </location>
</feature>
<name>A0A017TGM7_9BACT</name>
<reference evidence="2 3" key="1">
    <citation type="submission" date="2013-05" db="EMBL/GenBank/DDBJ databases">
        <title>Genome assembly of Chondromyces apiculatus DSM 436.</title>
        <authorList>
            <person name="Sharma G."/>
            <person name="Khatri I."/>
            <person name="Kaur C."/>
            <person name="Mayilraj S."/>
            <person name="Subramanian S."/>
        </authorList>
    </citation>
    <scope>NUCLEOTIDE SEQUENCE [LARGE SCALE GENOMIC DNA]</scope>
    <source>
        <strain evidence="2 3">DSM 436</strain>
    </source>
</reference>
<dbReference type="eggNOG" id="ENOG502Z82Y">
    <property type="taxonomic scope" value="Bacteria"/>
</dbReference>
<evidence type="ECO:0000256" key="1">
    <source>
        <dbReference type="SAM" id="Phobius"/>
    </source>
</evidence>
<keyword evidence="1" id="KW-0812">Transmembrane</keyword>
<keyword evidence="1" id="KW-1133">Transmembrane helix</keyword>
<gene>
    <name evidence="2" type="ORF">CAP_7715</name>
</gene>
<feature type="transmembrane region" description="Helical" evidence="1">
    <location>
        <begin position="117"/>
        <end position="138"/>
    </location>
</feature>
<comment type="caution">
    <text evidence="2">The sequence shown here is derived from an EMBL/GenBank/DDBJ whole genome shotgun (WGS) entry which is preliminary data.</text>
</comment>
<sequence length="143" mass="14669">MKPQGLGLTALLEKYAKELFNKEFANLTEVERNRVFLEIVESSGRSRPSVNVRAQGLNRLGKGLLVISAGIAIYNITTAEDKVEAAKREALVAGGGFLGGVAGGAAAGLLFGPGAVIAVPVGAFLGGIAGAFGGEFLYTWSSG</sequence>